<dbReference type="InterPro" id="IPR014748">
    <property type="entry name" value="Enoyl-CoA_hydra_C"/>
</dbReference>
<evidence type="ECO:0000256" key="2">
    <source>
        <dbReference type="RuleBase" id="RU003707"/>
    </source>
</evidence>
<accession>A0A2T2WKY5</accession>
<dbReference type="InterPro" id="IPR001753">
    <property type="entry name" value="Enoyl-CoA_hydra/iso"/>
</dbReference>
<comment type="caution">
    <text evidence="3">The sequence shown here is derived from an EMBL/GenBank/DDBJ whole genome shotgun (WGS) entry which is preliminary data.</text>
</comment>
<protein>
    <submittedName>
        <fullName evidence="3">Enoyl-CoA hydratase/isomerase family protein</fullName>
    </submittedName>
</protein>
<keyword evidence="3" id="KW-0413">Isomerase</keyword>
<organism evidence="3 4">
    <name type="scientific">Sulfobacillus acidophilus</name>
    <dbReference type="NCBI Taxonomy" id="53633"/>
    <lineage>
        <taxon>Bacteria</taxon>
        <taxon>Bacillati</taxon>
        <taxon>Bacillota</taxon>
        <taxon>Clostridia</taxon>
        <taxon>Eubacteriales</taxon>
        <taxon>Clostridiales Family XVII. Incertae Sedis</taxon>
        <taxon>Sulfobacillus</taxon>
    </lineage>
</organism>
<dbReference type="Proteomes" id="UP000241848">
    <property type="component" value="Unassembled WGS sequence"/>
</dbReference>
<dbReference type="AlphaFoldDB" id="A0A2T2WKY5"/>
<dbReference type="Pfam" id="PF00378">
    <property type="entry name" value="ECH_1"/>
    <property type="match status" value="1"/>
</dbReference>
<evidence type="ECO:0000256" key="1">
    <source>
        <dbReference type="ARBA" id="ARBA00005254"/>
    </source>
</evidence>
<dbReference type="SUPFAM" id="SSF52096">
    <property type="entry name" value="ClpP/crotonase"/>
    <property type="match status" value="1"/>
</dbReference>
<evidence type="ECO:0000313" key="3">
    <source>
        <dbReference type="EMBL" id="PSR22895.1"/>
    </source>
</evidence>
<dbReference type="GO" id="GO:0016853">
    <property type="term" value="F:isomerase activity"/>
    <property type="evidence" value="ECO:0007669"/>
    <property type="project" value="UniProtKB-KW"/>
</dbReference>
<dbReference type="PANTHER" id="PTHR43459:SF1">
    <property type="entry name" value="EG:BACN32G11.4 PROTEIN"/>
    <property type="match status" value="1"/>
</dbReference>
<sequence length="267" mass="29196">MLVVDSHAVVWAQQDACAILTLNRPDSLNSLTAEVRRELLEGLNRANQDPLIRVVAIRAVGRTFCVGQDLKELQHFYAENGYRIGALVNREYIPIVRALRHLSKPTVAIVEGAAIGGGMALALACDFRIVSAKARLVPAFVNVGLAPDTGTTFLLARSIGYARALSLCLLGQPLPADDLVRMGLAESVAHGAEEVQAQFDQLLQQLVHGPTRAYAEIRRLFDESSHLSFEAVLRQEAEVQDQLSQTQDHRVAIEAFLAKQTPEFSGH</sequence>
<dbReference type="CDD" id="cd06558">
    <property type="entry name" value="crotonase-like"/>
    <property type="match status" value="1"/>
</dbReference>
<dbReference type="Gene3D" id="3.90.226.10">
    <property type="entry name" value="2-enoyl-CoA Hydratase, Chain A, domain 1"/>
    <property type="match status" value="1"/>
</dbReference>
<name>A0A2T2WKY5_9FIRM</name>
<dbReference type="PROSITE" id="PS00166">
    <property type="entry name" value="ENOYL_COA_HYDRATASE"/>
    <property type="match status" value="1"/>
</dbReference>
<dbReference type="EMBL" id="PXYV01000011">
    <property type="protein sequence ID" value="PSR22895.1"/>
    <property type="molecule type" value="Genomic_DNA"/>
</dbReference>
<dbReference type="PANTHER" id="PTHR43459">
    <property type="entry name" value="ENOYL-COA HYDRATASE"/>
    <property type="match status" value="1"/>
</dbReference>
<dbReference type="InterPro" id="IPR029045">
    <property type="entry name" value="ClpP/crotonase-like_dom_sf"/>
</dbReference>
<dbReference type="Gene3D" id="1.10.12.10">
    <property type="entry name" value="Lyase 2-enoyl-coa Hydratase, Chain A, domain 2"/>
    <property type="match status" value="1"/>
</dbReference>
<comment type="similarity">
    <text evidence="1 2">Belongs to the enoyl-CoA hydratase/isomerase family.</text>
</comment>
<dbReference type="InterPro" id="IPR018376">
    <property type="entry name" value="Enoyl-CoA_hyd/isom_CS"/>
</dbReference>
<reference evidence="3 4" key="1">
    <citation type="journal article" date="2014" name="BMC Genomics">
        <title>Comparison of environmental and isolate Sulfobacillus genomes reveals diverse carbon, sulfur, nitrogen, and hydrogen metabolisms.</title>
        <authorList>
            <person name="Justice N.B."/>
            <person name="Norman A."/>
            <person name="Brown C.T."/>
            <person name="Singh A."/>
            <person name="Thomas B.C."/>
            <person name="Banfield J.F."/>
        </authorList>
    </citation>
    <scope>NUCLEOTIDE SEQUENCE [LARGE SCALE GENOMIC DNA]</scope>
    <source>
        <strain evidence="3">AMDSBA3</strain>
    </source>
</reference>
<evidence type="ECO:0000313" key="4">
    <source>
        <dbReference type="Proteomes" id="UP000241848"/>
    </source>
</evidence>
<gene>
    <name evidence="3" type="ORF">C7B45_05230</name>
</gene>
<proteinExistence type="inferred from homology"/>